<dbReference type="Proteomes" id="UP001472677">
    <property type="component" value="Unassembled WGS sequence"/>
</dbReference>
<dbReference type="EMBL" id="JBBPBM010000001">
    <property type="protein sequence ID" value="KAK8600540.1"/>
    <property type="molecule type" value="Genomic_DNA"/>
</dbReference>
<evidence type="ECO:0000313" key="2">
    <source>
        <dbReference type="Proteomes" id="UP001472677"/>
    </source>
</evidence>
<comment type="caution">
    <text evidence="1">The sequence shown here is derived from an EMBL/GenBank/DDBJ whole genome shotgun (WGS) entry which is preliminary data.</text>
</comment>
<keyword evidence="2" id="KW-1185">Reference proteome</keyword>
<sequence length="123" mass="14630">MLGCRCSCCSFQHSSLILQPARTPRYHDCYRIVHRRHREPSPLECWFASAYSSPCWLGQISGQEQCQRNLVERFLALWFLSWRSDVDNRSERVCLEFPGFLLVAYLVVCHWRRHQASSFLLEY</sequence>
<accession>A0ABR2GCU5</accession>
<protein>
    <submittedName>
        <fullName evidence="1">Uncharacterized protein</fullName>
    </submittedName>
</protein>
<organism evidence="1 2">
    <name type="scientific">Hibiscus sabdariffa</name>
    <name type="common">roselle</name>
    <dbReference type="NCBI Taxonomy" id="183260"/>
    <lineage>
        <taxon>Eukaryota</taxon>
        <taxon>Viridiplantae</taxon>
        <taxon>Streptophyta</taxon>
        <taxon>Embryophyta</taxon>
        <taxon>Tracheophyta</taxon>
        <taxon>Spermatophyta</taxon>
        <taxon>Magnoliopsida</taxon>
        <taxon>eudicotyledons</taxon>
        <taxon>Gunneridae</taxon>
        <taxon>Pentapetalae</taxon>
        <taxon>rosids</taxon>
        <taxon>malvids</taxon>
        <taxon>Malvales</taxon>
        <taxon>Malvaceae</taxon>
        <taxon>Malvoideae</taxon>
        <taxon>Hibiscus</taxon>
    </lineage>
</organism>
<gene>
    <name evidence="1" type="ORF">V6N12_050393</name>
</gene>
<reference evidence="1 2" key="1">
    <citation type="journal article" date="2024" name="G3 (Bethesda)">
        <title>Genome assembly of Hibiscus sabdariffa L. provides insights into metabolisms of medicinal natural products.</title>
        <authorList>
            <person name="Kim T."/>
        </authorList>
    </citation>
    <scope>NUCLEOTIDE SEQUENCE [LARGE SCALE GENOMIC DNA]</scope>
    <source>
        <strain evidence="1">TK-2024</strain>
        <tissue evidence="1">Old leaves</tissue>
    </source>
</reference>
<name>A0ABR2GCU5_9ROSI</name>
<proteinExistence type="predicted"/>
<evidence type="ECO:0000313" key="1">
    <source>
        <dbReference type="EMBL" id="KAK8600540.1"/>
    </source>
</evidence>